<feature type="domain" description="Retinoblastoma-associated protein N-terminal" evidence="9">
    <location>
        <begin position="10"/>
        <end position="136"/>
    </location>
</feature>
<dbReference type="PANTHER" id="PTHR13742">
    <property type="entry name" value="RETINOBLASTOMA-ASSOCIATED PROTEIN RB -RELATED"/>
    <property type="match status" value="1"/>
</dbReference>
<feature type="compositionally biased region" description="Low complexity" evidence="8">
    <location>
        <begin position="758"/>
        <end position="772"/>
    </location>
</feature>
<evidence type="ECO:0008006" key="12">
    <source>
        <dbReference type="Google" id="ProtNLM"/>
    </source>
</evidence>
<dbReference type="Pfam" id="PF11934">
    <property type="entry name" value="DUF3452"/>
    <property type="match status" value="1"/>
</dbReference>
<accession>A0A7S3BBY4</accession>
<dbReference type="AlphaFoldDB" id="A0A7S3BBY4"/>
<dbReference type="SMART" id="SM01368">
    <property type="entry name" value="RB_A"/>
    <property type="match status" value="1"/>
</dbReference>
<dbReference type="InterPro" id="IPR002719">
    <property type="entry name" value="RB_B"/>
</dbReference>
<dbReference type="InterPro" id="IPR024599">
    <property type="entry name" value="RB_N"/>
</dbReference>
<keyword evidence="3" id="KW-0678">Repressor</keyword>
<feature type="compositionally biased region" description="Low complexity" evidence="8">
    <location>
        <begin position="713"/>
        <end position="723"/>
    </location>
</feature>
<dbReference type="InterPro" id="IPR002720">
    <property type="entry name" value="RB_A"/>
</dbReference>
<dbReference type="GO" id="GO:0005634">
    <property type="term" value="C:nucleus"/>
    <property type="evidence" value="ECO:0007669"/>
    <property type="project" value="UniProtKB-SubCell"/>
</dbReference>
<organism evidence="11">
    <name type="scientific">Haptolina ericina</name>
    <dbReference type="NCBI Taxonomy" id="156174"/>
    <lineage>
        <taxon>Eukaryota</taxon>
        <taxon>Haptista</taxon>
        <taxon>Haptophyta</taxon>
        <taxon>Prymnesiophyceae</taxon>
        <taxon>Prymnesiales</taxon>
        <taxon>Prymnesiaceae</taxon>
        <taxon>Haptolina</taxon>
    </lineage>
</organism>
<comment type="subcellular location">
    <subcellularLocation>
        <location evidence="1">Nucleus</location>
    </subcellularLocation>
</comment>
<evidence type="ECO:0000256" key="2">
    <source>
        <dbReference type="ARBA" id="ARBA00009475"/>
    </source>
</evidence>
<dbReference type="Gene3D" id="1.10.472.10">
    <property type="entry name" value="Cyclin-like"/>
    <property type="match status" value="2"/>
</dbReference>
<evidence type="ECO:0000259" key="9">
    <source>
        <dbReference type="SMART" id="SM01367"/>
    </source>
</evidence>
<evidence type="ECO:0000256" key="8">
    <source>
        <dbReference type="SAM" id="MobiDB-lite"/>
    </source>
</evidence>
<feature type="region of interest" description="Disordered" evidence="8">
    <location>
        <begin position="713"/>
        <end position="772"/>
    </location>
</feature>
<evidence type="ECO:0000256" key="5">
    <source>
        <dbReference type="ARBA" id="ARBA00023163"/>
    </source>
</evidence>
<dbReference type="SUPFAM" id="SSF47954">
    <property type="entry name" value="Cyclin-like"/>
    <property type="match status" value="2"/>
</dbReference>
<dbReference type="GO" id="GO:0005667">
    <property type="term" value="C:transcription regulator complex"/>
    <property type="evidence" value="ECO:0007669"/>
    <property type="project" value="TreeGrafter"/>
</dbReference>
<comment type="similarity">
    <text evidence="2">Belongs to the retinoblastoma protein (RB) family.</text>
</comment>
<protein>
    <recommendedName>
        <fullName evidence="12">Retinoblastoma-associated protein A-box domain-containing protein</fullName>
    </recommendedName>
</protein>
<dbReference type="SMART" id="SM01367">
    <property type="entry name" value="DUF3452"/>
    <property type="match status" value="1"/>
</dbReference>
<dbReference type="GO" id="GO:2000134">
    <property type="term" value="P:negative regulation of G1/S transition of mitotic cell cycle"/>
    <property type="evidence" value="ECO:0007669"/>
    <property type="project" value="TreeGrafter"/>
</dbReference>
<dbReference type="GO" id="GO:0006357">
    <property type="term" value="P:regulation of transcription by RNA polymerase II"/>
    <property type="evidence" value="ECO:0007669"/>
    <property type="project" value="InterPro"/>
</dbReference>
<dbReference type="InterPro" id="IPR028309">
    <property type="entry name" value="RB_fam"/>
</dbReference>
<evidence type="ECO:0000256" key="1">
    <source>
        <dbReference type="ARBA" id="ARBA00004123"/>
    </source>
</evidence>
<feature type="domain" description="Retinoblastoma-associated protein A-box" evidence="10">
    <location>
        <begin position="297"/>
        <end position="483"/>
    </location>
</feature>
<feature type="region of interest" description="Disordered" evidence="8">
    <location>
        <begin position="255"/>
        <end position="276"/>
    </location>
</feature>
<dbReference type="Pfam" id="PF01857">
    <property type="entry name" value="RB_B"/>
    <property type="match status" value="1"/>
</dbReference>
<keyword evidence="4" id="KW-0805">Transcription regulation</keyword>
<dbReference type="GO" id="GO:0000977">
    <property type="term" value="F:RNA polymerase II transcription regulatory region sequence-specific DNA binding"/>
    <property type="evidence" value="ECO:0007669"/>
    <property type="project" value="TreeGrafter"/>
</dbReference>
<keyword evidence="7" id="KW-0131">Cell cycle</keyword>
<evidence type="ECO:0000256" key="7">
    <source>
        <dbReference type="ARBA" id="ARBA00023306"/>
    </source>
</evidence>
<dbReference type="InterPro" id="IPR036915">
    <property type="entry name" value="Cyclin-like_sf"/>
</dbReference>
<dbReference type="Gene3D" id="1.10.472.140">
    <property type="match status" value="1"/>
</dbReference>
<dbReference type="EMBL" id="HBHX01051488">
    <property type="protein sequence ID" value="CAE0130942.1"/>
    <property type="molecule type" value="Transcribed_RNA"/>
</dbReference>
<evidence type="ECO:0000313" key="11">
    <source>
        <dbReference type="EMBL" id="CAE0130942.1"/>
    </source>
</evidence>
<evidence type="ECO:0000256" key="3">
    <source>
        <dbReference type="ARBA" id="ARBA00022491"/>
    </source>
</evidence>
<sequence>MAAVAYLTNLKASSPGFSIARVLQHLSVPMKEFLQSVQEQNACLSPGASLPPEFQQLKAQYVVSTIAFTKWKTFFPKLFPMGFVASDGVHSEETQTSFQLGWLIFLIAKTTLLANKGDVMQSYHLLACVTHFLIAHLPESAQKSTIWSDVEGEVPAECYPLPQHAQTRLWKMMLARPEEVELQQAGFGAFISHLRPLFELDDAPATAEVDGAGGEGVKGLFSYAPLSSTLQKVKDKYNEIWVEHSPIDEQHFLEQPARAPQSAPASPNRQTTASSAQAQLLTPLRQGVSLSVYQMNTPFSSQLESVGWLMEATQVDSEALLVRFFDACTQNPQQIITERLARLSGRVKSHLLATDPTCDAIEERCMLAQRLYHKMLLAFLQAEEDRLKKSDFTALLSKEEFHCSLFACCMEGVFASYSMQEMAFPAIIEVLEIHAFDFGKVIESFVKHEEQLPAHLKQHFVQVEHKVIESLAWQDGSPLHALMMEYEAAHSNGEPLQPSRVHKALQQFLKKCLFVAATRIQDICVRLLLPQSLVQQVWECVKVVLESVRTLLRGRHLDQIIMCSVYGVCKVNQRPVTFRHIIDKYKLQASATPKVFREVCMATAEEEPQDIIKFYNVIYIPAMKDHLLRVCTANAEGASTPVLHSAGSPHRVSSQADVYVSQRRAAEPSMTPRTMKLYAFSDTPAHTSSDGLKHINHQLNAGNSDAANALQALSSSMSPPQSSGPQKRGLNLSHGGDGRGVRQVMQRRLAELGAVERSSSSPVSSASDAQEG</sequence>
<name>A0A7S3BBY4_9EUKA</name>
<keyword evidence="6" id="KW-0539">Nucleus</keyword>
<evidence type="ECO:0000256" key="4">
    <source>
        <dbReference type="ARBA" id="ARBA00023015"/>
    </source>
</evidence>
<reference evidence="11" key="1">
    <citation type="submission" date="2021-01" db="EMBL/GenBank/DDBJ databases">
        <authorList>
            <person name="Corre E."/>
            <person name="Pelletier E."/>
            <person name="Niang G."/>
            <person name="Scheremetjew M."/>
            <person name="Finn R."/>
            <person name="Kale V."/>
            <person name="Holt S."/>
            <person name="Cochrane G."/>
            <person name="Meng A."/>
            <person name="Brown T."/>
            <person name="Cohen L."/>
        </authorList>
    </citation>
    <scope>NUCLEOTIDE SEQUENCE</scope>
    <source>
        <strain evidence="11">CCMP281</strain>
    </source>
</reference>
<dbReference type="GO" id="GO:0000785">
    <property type="term" value="C:chromatin"/>
    <property type="evidence" value="ECO:0007669"/>
    <property type="project" value="TreeGrafter"/>
</dbReference>
<gene>
    <name evidence="11" type="ORF">HERI1096_LOCUS28416</name>
</gene>
<evidence type="ECO:0000256" key="6">
    <source>
        <dbReference type="ARBA" id="ARBA00023242"/>
    </source>
</evidence>
<dbReference type="GO" id="GO:0030154">
    <property type="term" value="P:cell differentiation"/>
    <property type="evidence" value="ECO:0007669"/>
    <property type="project" value="TreeGrafter"/>
</dbReference>
<dbReference type="CDD" id="cd20548">
    <property type="entry name" value="CYCLIN_RB-like"/>
    <property type="match status" value="1"/>
</dbReference>
<feature type="compositionally biased region" description="Low complexity" evidence="8">
    <location>
        <begin position="255"/>
        <end position="267"/>
    </location>
</feature>
<evidence type="ECO:0000259" key="10">
    <source>
        <dbReference type="SMART" id="SM01368"/>
    </source>
</evidence>
<dbReference type="PANTHER" id="PTHR13742:SF17">
    <property type="entry name" value="RE32990P-RELATED"/>
    <property type="match status" value="1"/>
</dbReference>
<dbReference type="Pfam" id="PF01858">
    <property type="entry name" value="RB_A"/>
    <property type="match status" value="1"/>
</dbReference>
<keyword evidence="5" id="KW-0804">Transcription</keyword>
<proteinExistence type="inferred from homology"/>